<dbReference type="HOGENOM" id="CLU_002865_4_1_1"/>
<feature type="domain" description="Glucose-methanol-choline oxidoreductase N-terminal" evidence="3">
    <location>
        <begin position="359"/>
        <end position="373"/>
    </location>
</feature>
<dbReference type="InParanoid" id="F9WZX5"/>
<dbReference type="PANTHER" id="PTHR11552">
    <property type="entry name" value="GLUCOSE-METHANOL-CHOLINE GMC OXIDOREDUCTASE"/>
    <property type="match status" value="1"/>
</dbReference>
<protein>
    <recommendedName>
        <fullName evidence="3">Glucose-methanol-choline oxidoreductase N-terminal domain-containing protein</fullName>
    </recommendedName>
</protein>
<evidence type="ECO:0000256" key="1">
    <source>
        <dbReference type="ARBA" id="ARBA00010790"/>
    </source>
</evidence>
<evidence type="ECO:0000313" key="4">
    <source>
        <dbReference type="EMBL" id="EGP91133.1"/>
    </source>
</evidence>
<dbReference type="EMBL" id="CM001196">
    <property type="protein sequence ID" value="EGP91133.1"/>
    <property type="molecule type" value="Genomic_DNA"/>
</dbReference>
<proteinExistence type="inferred from homology"/>
<evidence type="ECO:0000313" key="5">
    <source>
        <dbReference type="Proteomes" id="UP000008062"/>
    </source>
</evidence>
<name>F9WZX5_ZYMTI</name>
<dbReference type="GO" id="GO:0016614">
    <property type="term" value="F:oxidoreductase activity, acting on CH-OH group of donors"/>
    <property type="evidence" value="ECO:0007669"/>
    <property type="project" value="InterPro"/>
</dbReference>
<dbReference type="OrthoDB" id="269227at2759"/>
<gene>
    <name evidence="4" type="ORF">MYCGRDRAFT_89167</name>
</gene>
<dbReference type="Proteomes" id="UP000008062">
    <property type="component" value="Chromosome 1"/>
</dbReference>
<dbReference type="SUPFAM" id="SSF54373">
    <property type="entry name" value="FAD-linked reductases, C-terminal domain"/>
    <property type="match status" value="2"/>
</dbReference>
<dbReference type="Gene3D" id="3.30.560.10">
    <property type="entry name" value="Glucose Oxidase, domain 3"/>
    <property type="match status" value="1"/>
</dbReference>
<evidence type="ECO:0000259" key="3">
    <source>
        <dbReference type="PROSITE" id="PS00624"/>
    </source>
</evidence>
<dbReference type="InterPro" id="IPR000172">
    <property type="entry name" value="GMC_OxRdtase_N"/>
</dbReference>
<dbReference type="PROSITE" id="PS00624">
    <property type="entry name" value="GMC_OXRED_2"/>
    <property type="match status" value="1"/>
</dbReference>
<organism evidence="4 5">
    <name type="scientific">Zymoseptoria tritici (strain CBS 115943 / IPO323)</name>
    <name type="common">Speckled leaf blotch fungus</name>
    <name type="synonym">Septoria tritici</name>
    <dbReference type="NCBI Taxonomy" id="336722"/>
    <lineage>
        <taxon>Eukaryota</taxon>
        <taxon>Fungi</taxon>
        <taxon>Dikarya</taxon>
        <taxon>Ascomycota</taxon>
        <taxon>Pezizomycotina</taxon>
        <taxon>Dothideomycetes</taxon>
        <taxon>Dothideomycetidae</taxon>
        <taxon>Mycosphaerellales</taxon>
        <taxon>Mycosphaerellaceae</taxon>
        <taxon>Zymoseptoria</taxon>
    </lineage>
</organism>
<dbReference type="STRING" id="336722.F9WZX5"/>
<dbReference type="Gene3D" id="3.50.50.60">
    <property type="entry name" value="FAD/NAD(P)-binding domain"/>
    <property type="match status" value="2"/>
</dbReference>
<dbReference type="RefSeq" id="XP_003856157.1">
    <property type="nucleotide sequence ID" value="XM_003856109.1"/>
</dbReference>
<feature type="signal peptide" evidence="2">
    <location>
        <begin position="1"/>
        <end position="21"/>
    </location>
</feature>
<keyword evidence="5" id="KW-1185">Reference proteome</keyword>
<evidence type="ECO:0000256" key="2">
    <source>
        <dbReference type="SAM" id="SignalP"/>
    </source>
</evidence>
<dbReference type="PANTHER" id="PTHR11552:SF213">
    <property type="entry name" value="DEHYDROGENASE, PUTATIVE-RELATED"/>
    <property type="match status" value="1"/>
</dbReference>
<dbReference type="SUPFAM" id="SSF51905">
    <property type="entry name" value="FAD/NAD(P)-binding domain"/>
    <property type="match status" value="1"/>
</dbReference>
<dbReference type="InterPro" id="IPR012132">
    <property type="entry name" value="GMC_OxRdtase"/>
</dbReference>
<sequence>MALSTLCASLTFLASVPIIAASPSPYGSTNATQEFDYIVIGSGPGGGSLAANLAISGQSVLLVEAGGDSSDDFLEQIPSLSARAAENPPHSWAFFVEHYQNETQARRDPKYAYTMANGSYYVGLDPPADAEPAGMLYPRGATLGGSSQVNAMNFAWAPDNEWDYIANLTGDDTWNHKNMRRHLANLENCTYIPLGTDGHGFDGPLKSSWSDARSALLSPNSASYVAAMFQEVEGIDIDSTDLEGMIELMHRDFNRVDNDRYQAPSIFAVPLAVDTTTGSRSSIAKHINSVTETGHPLTLSLHSLATKVLFEEDDDKPKAIGVEYMTGDALYSADQRYNGEHVPELKTAGARKEVIVAGGTFNTPQILKLSGIGPRKELENMDIPVLVDLPAVGSFMQDNYEARVHITADEPWTTYNPFANCTLTFTATDPCFNDWETSGSGPYAGAYGTLFMTQKSSVSWDQDADLFWLSVAGYGDSGFYPGFSITLRSEDPRQAPEIQFNYFAENRETDLRAIADGIDLALRVYNNTGIPWTQLSPDPAIDVEQAIMDEAFGHHATSTCRMGPAGDPNYCVDSKFRVNGVSGLRVVDASVLPRVPGAFPNGPTFAISRKAFEVILESE</sequence>
<dbReference type="eggNOG" id="KOG1238">
    <property type="taxonomic scope" value="Eukaryota"/>
</dbReference>
<feature type="chain" id="PRO_5003395232" description="Glucose-methanol-choline oxidoreductase N-terminal domain-containing protein" evidence="2">
    <location>
        <begin position="22"/>
        <end position="619"/>
    </location>
</feature>
<dbReference type="Pfam" id="PF00732">
    <property type="entry name" value="GMC_oxred_N"/>
    <property type="match status" value="1"/>
</dbReference>
<dbReference type="InterPro" id="IPR007867">
    <property type="entry name" value="GMC_OxRtase_C"/>
</dbReference>
<comment type="similarity">
    <text evidence="1">Belongs to the GMC oxidoreductase family.</text>
</comment>
<keyword evidence="2" id="KW-0732">Signal</keyword>
<dbReference type="InterPro" id="IPR036188">
    <property type="entry name" value="FAD/NAD-bd_sf"/>
</dbReference>
<dbReference type="PIRSF" id="PIRSF000137">
    <property type="entry name" value="Alcohol_oxidase"/>
    <property type="match status" value="1"/>
</dbReference>
<dbReference type="Pfam" id="PF05199">
    <property type="entry name" value="GMC_oxred_C"/>
    <property type="match status" value="1"/>
</dbReference>
<dbReference type="GO" id="GO:0050660">
    <property type="term" value="F:flavin adenine dinucleotide binding"/>
    <property type="evidence" value="ECO:0007669"/>
    <property type="project" value="InterPro"/>
</dbReference>
<dbReference type="KEGG" id="ztr:MYCGRDRAFT_89167"/>
<accession>F9WZX5</accession>
<dbReference type="VEuPathDB" id="FungiDB:ZTRI_1.699"/>
<reference evidence="4 5" key="1">
    <citation type="journal article" date="2011" name="PLoS Genet.">
        <title>Finished genome of the fungal wheat pathogen Mycosphaerella graminicola reveals dispensome structure, chromosome plasticity, and stealth pathogenesis.</title>
        <authorList>
            <person name="Goodwin S.B."/>
            <person name="Ben M'barek S."/>
            <person name="Dhillon B."/>
            <person name="Wittenberg A.H.J."/>
            <person name="Crane C.F."/>
            <person name="Hane J.K."/>
            <person name="Foster A.J."/>
            <person name="Van der Lee T.A.J."/>
            <person name="Grimwood J."/>
            <person name="Aerts A."/>
            <person name="Antoniw J."/>
            <person name="Bailey A."/>
            <person name="Bluhm B."/>
            <person name="Bowler J."/>
            <person name="Bristow J."/>
            <person name="van der Burgt A."/>
            <person name="Canto-Canche B."/>
            <person name="Churchill A.C.L."/>
            <person name="Conde-Ferraez L."/>
            <person name="Cools H.J."/>
            <person name="Coutinho P.M."/>
            <person name="Csukai M."/>
            <person name="Dehal P."/>
            <person name="De Wit P."/>
            <person name="Donzelli B."/>
            <person name="van de Geest H.C."/>
            <person name="van Ham R.C.H.J."/>
            <person name="Hammond-Kosack K.E."/>
            <person name="Henrissat B."/>
            <person name="Kilian A."/>
            <person name="Kobayashi A.K."/>
            <person name="Koopmann E."/>
            <person name="Kourmpetis Y."/>
            <person name="Kuzniar A."/>
            <person name="Lindquist E."/>
            <person name="Lombard V."/>
            <person name="Maliepaard C."/>
            <person name="Martins N."/>
            <person name="Mehrabi R."/>
            <person name="Nap J.P.H."/>
            <person name="Ponomarenko A."/>
            <person name="Rudd J.J."/>
            <person name="Salamov A."/>
            <person name="Schmutz J."/>
            <person name="Schouten H.J."/>
            <person name="Shapiro H."/>
            <person name="Stergiopoulos I."/>
            <person name="Torriani S.F.F."/>
            <person name="Tu H."/>
            <person name="de Vries R.P."/>
            <person name="Waalwijk C."/>
            <person name="Ware S.B."/>
            <person name="Wiebenga A."/>
            <person name="Zwiers L.-H."/>
            <person name="Oliver R.P."/>
            <person name="Grigoriev I.V."/>
            <person name="Kema G.H.J."/>
        </authorList>
    </citation>
    <scope>NUCLEOTIDE SEQUENCE [LARGE SCALE GENOMIC DNA]</scope>
    <source>
        <strain evidence="5">CBS 115943 / IPO323</strain>
    </source>
</reference>
<dbReference type="AlphaFoldDB" id="F9WZX5"/>
<dbReference type="OMA" id="ENCTYAP"/>
<dbReference type="GeneID" id="13403067"/>